<feature type="compositionally biased region" description="Polar residues" evidence="2">
    <location>
        <begin position="7"/>
        <end position="21"/>
    </location>
</feature>
<sequence length="184" mass="19792">MTEHPLGSSQAQSATNSSHLADQPAQQVIEITVNLDDATPELLGHTIDKLLELGALDVWATPIVMKKSRPAHQLSLLCAPQDRDRLAIALLTETGAIGLRYHTRDRITLDRVIHHAPSPLGQIPIKVASLNNLPLSAKPEHDTLAKLAKQHNMPLNRVQQIANAAANELLSTLTSDSSNGGDPS</sequence>
<dbReference type="PANTHER" id="PTHR36566:SF1">
    <property type="entry name" value="PYRIDINIUM-3,5-BISTHIOCARBOXYLIC ACID MONONUCLEOTIDE NICKEL INSERTION PROTEIN"/>
    <property type="match status" value="1"/>
</dbReference>
<dbReference type="RefSeq" id="WP_200761498.1">
    <property type="nucleotide sequence ID" value="NZ_CP036425.1"/>
</dbReference>
<evidence type="ECO:0000256" key="1">
    <source>
        <dbReference type="ARBA" id="ARBA00022596"/>
    </source>
</evidence>
<protein>
    <recommendedName>
        <fullName evidence="5">DUF111 family protein</fullName>
    </recommendedName>
</protein>
<evidence type="ECO:0000313" key="3">
    <source>
        <dbReference type="EMBL" id="QDU32550.1"/>
    </source>
</evidence>
<reference evidence="3 4" key="1">
    <citation type="submission" date="2019-02" db="EMBL/GenBank/DDBJ databases">
        <title>Deep-cultivation of Planctomycetes and their phenomic and genomic characterization uncovers novel biology.</title>
        <authorList>
            <person name="Wiegand S."/>
            <person name="Jogler M."/>
            <person name="Boedeker C."/>
            <person name="Pinto D."/>
            <person name="Vollmers J."/>
            <person name="Rivas-Marin E."/>
            <person name="Kohn T."/>
            <person name="Peeters S.H."/>
            <person name="Heuer A."/>
            <person name="Rast P."/>
            <person name="Oberbeckmann S."/>
            <person name="Bunk B."/>
            <person name="Jeske O."/>
            <person name="Meyerdierks A."/>
            <person name="Storesund J.E."/>
            <person name="Kallscheuer N."/>
            <person name="Luecker S."/>
            <person name="Lage O.M."/>
            <person name="Pohl T."/>
            <person name="Merkel B.J."/>
            <person name="Hornburger P."/>
            <person name="Mueller R.-W."/>
            <person name="Bruemmer F."/>
            <person name="Labrenz M."/>
            <person name="Spormann A.M."/>
            <person name="Op den Camp H."/>
            <person name="Overmann J."/>
            <person name="Amann R."/>
            <person name="Jetten M.S.M."/>
            <person name="Mascher T."/>
            <person name="Medema M.H."/>
            <person name="Devos D.P."/>
            <person name="Kaster A.-K."/>
            <person name="Ovreas L."/>
            <person name="Rohde M."/>
            <person name="Galperin M.Y."/>
            <person name="Jogler C."/>
        </authorList>
    </citation>
    <scope>NUCLEOTIDE SEQUENCE [LARGE SCALE GENOMIC DNA]</scope>
    <source>
        <strain evidence="3 4">KS4</strain>
    </source>
</reference>
<dbReference type="Gene3D" id="3.10.20.300">
    <property type="entry name" value="mk0293 like domain"/>
    <property type="match status" value="1"/>
</dbReference>
<dbReference type="KEGG" id="pcor:KS4_05820"/>
<dbReference type="Gene3D" id="3.30.70.1380">
    <property type="entry name" value="Transcriptional regulatory protein pf0864 domain like"/>
    <property type="match status" value="1"/>
</dbReference>
<evidence type="ECO:0000256" key="2">
    <source>
        <dbReference type="SAM" id="MobiDB-lite"/>
    </source>
</evidence>
<dbReference type="PANTHER" id="PTHR36566">
    <property type="entry name" value="NICKEL INSERTION PROTEIN-RELATED"/>
    <property type="match status" value="1"/>
</dbReference>
<dbReference type="EMBL" id="CP036425">
    <property type="protein sequence ID" value="QDU32550.1"/>
    <property type="molecule type" value="Genomic_DNA"/>
</dbReference>
<proteinExistence type="predicted"/>
<dbReference type="AlphaFoldDB" id="A0A517YQQ8"/>
<dbReference type="InterPro" id="IPR002822">
    <property type="entry name" value="Ni_insertion"/>
</dbReference>
<organism evidence="3 4">
    <name type="scientific">Poriferisphaera corsica</name>
    <dbReference type="NCBI Taxonomy" id="2528020"/>
    <lineage>
        <taxon>Bacteria</taxon>
        <taxon>Pseudomonadati</taxon>
        <taxon>Planctomycetota</taxon>
        <taxon>Phycisphaerae</taxon>
        <taxon>Phycisphaerales</taxon>
        <taxon>Phycisphaeraceae</taxon>
        <taxon>Poriferisphaera</taxon>
    </lineage>
</organism>
<gene>
    <name evidence="3" type="ORF">KS4_05820</name>
</gene>
<evidence type="ECO:0008006" key="5">
    <source>
        <dbReference type="Google" id="ProtNLM"/>
    </source>
</evidence>
<evidence type="ECO:0000313" key="4">
    <source>
        <dbReference type="Proteomes" id="UP000317369"/>
    </source>
</evidence>
<keyword evidence="4" id="KW-1185">Reference proteome</keyword>
<dbReference type="Proteomes" id="UP000317369">
    <property type="component" value="Chromosome"/>
</dbReference>
<dbReference type="Pfam" id="PF01969">
    <property type="entry name" value="Ni_insertion"/>
    <property type="match status" value="1"/>
</dbReference>
<accession>A0A517YQQ8</accession>
<keyword evidence="1" id="KW-0533">Nickel</keyword>
<feature type="region of interest" description="Disordered" evidence="2">
    <location>
        <begin position="1"/>
        <end position="21"/>
    </location>
</feature>
<name>A0A517YQQ8_9BACT</name>